<feature type="domain" description="Phosphatidic acid phosphatase type 2/haloperoxidase" evidence="3">
    <location>
        <begin position="54"/>
        <end position="163"/>
    </location>
</feature>
<accession>A0AA91DQE9</accession>
<dbReference type="Gene3D" id="1.20.144.10">
    <property type="entry name" value="Phosphatidic acid phosphatase type 2/haloperoxidase"/>
    <property type="match status" value="1"/>
</dbReference>
<dbReference type="AlphaFoldDB" id="A0AA91DQE9"/>
<dbReference type="SUPFAM" id="SSF48317">
    <property type="entry name" value="Acid phosphatase/Vanadium-dependent haloperoxidase"/>
    <property type="match status" value="1"/>
</dbReference>
<feature type="transmembrane region" description="Helical" evidence="2">
    <location>
        <begin position="54"/>
        <end position="76"/>
    </location>
</feature>
<proteinExistence type="predicted"/>
<keyword evidence="2" id="KW-0812">Transmembrane</keyword>
<organism evidence="4 5">
    <name type="scientific">Variovorax paradoxus</name>
    <dbReference type="NCBI Taxonomy" id="34073"/>
    <lineage>
        <taxon>Bacteria</taxon>
        <taxon>Pseudomonadati</taxon>
        <taxon>Pseudomonadota</taxon>
        <taxon>Betaproteobacteria</taxon>
        <taxon>Burkholderiales</taxon>
        <taxon>Comamonadaceae</taxon>
        <taxon>Variovorax</taxon>
    </lineage>
</organism>
<reference evidence="4 5" key="1">
    <citation type="submission" date="2016-03" db="EMBL/GenBank/DDBJ databases">
        <title>Genome sequence of Variovorax paradoxus KB5.</title>
        <authorList>
            <person name="Jeong H."/>
            <person name="Hong C.E."/>
            <person name="Jo S.H."/>
            <person name="Park J.M."/>
        </authorList>
    </citation>
    <scope>NUCLEOTIDE SEQUENCE [LARGE SCALE GENOMIC DNA]</scope>
    <source>
        <strain evidence="4 5">KB5</strain>
    </source>
</reference>
<dbReference type="SMART" id="SM00014">
    <property type="entry name" value="acidPPc"/>
    <property type="match status" value="1"/>
</dbReference>
<dbReference type="EMBL" id="LVHG01000032">
    <property type="protein sequence ID" value="OAK65627.1"/>
    <property type="molecule type" value="Genomic_DNA"/>
</dbReference>
<dbReference type="PANTHER" id="PTHR14969:SF13">
    <property type="entry name" value="AT30094P"/>
    <property type="match status" value="1"/>
</dbReference>
<gene>
    <name evidence="4" type="ORF">A3K87_11185</name>
</gene>
<feature type="transmembrane region" description="Helical" evidence="2">
    <location>
        <begin position="148"/>
        <end position="166"/>
    </location>
</feature>
<name>A0AA91DQE9_VARPD</name>
<dbReference type="RefSeq" id="WP_081267085.1">
    <property type="nucleotide sequence ID" value="NZ_LVHG01000032.1"/>
</dbReference>
<protein>
    <submittedName>
        <fullName evidence="4">PA-phosphatase</fullName>
    </submittedName>
</protein>
<feature type="transmembrane region" description="Helical" evidence="2">
    <location>
        <begin position="25"/>
        <end position="47"/>
    </location>
</feature>
<dbReference type="PANTHER" id="PTHR14969">
    <property type="entry name" value="SPHINGOSINE-1-PHOSPHATE PHOSPHOHYDROLASE"/>
    <property type="match status" value="1"/>
</dbReference>
<dbReference type="Proteomes" id="UP000077852">
    <property type="component" value="Unassembled WGS sequence"/>
</dbReference>
<evidence type="ECO:0000256" key="2">
    <source>
        <dbReference type="SAM" id="Phobius"/>
    </source>
</evidence>
<evidence type="ECO:0000313" key="5">
    <source>
        <dbReference type="Proteomes" id="UP000077852"/>
    </source>
</evidence>
<comment type="caution">
    <text evidence="4">The sequence shown here is derived from an EMBL/GenBank/DDBJ whole genome shotgun (WGS) entry which is preliminary data.</text>
</comment>
<feature type="compositionally biased region" description="Low complexity" evidence="1">
    <location>
        <begin position="172"/>
        <end position="182"/>
    </location>
</feature>
<evidence type="ECO:0000313" key="4">
    <source>
        <dbReference type="EMBL" id="OAK65627.1"/>
    </source>
</evidence>
<dbReference type="Pfam" id="PF01569">
    <property type="entry name" value="PAP2"/>
    <property type="match status" value="1"/>
</dbReference>
<sequence length="193" mass="20842">MQDIDAALFELVNAGPSAPAWSLQFASFASDILPALLALALAIGALFDRRWRHAFFTAMVGVLAAWLIVQAIRWAFPMPRPAYYGLGIQWVPQGIRPGFPSLHAAGAFTAAFSLWCLPWRSPMLAALAVAATVAWSRLYLGLHFPSDVVAAAMLGALVSILAERGIRLMSRSRTSPASARAPGGRLRSRTRRA</sequence>
<keyword evidence="2" id="KW-1133">Transmembrane helix</keyword>
<keyword evidence="2" id="KW-0472">Membrane</keyword>
<dbReference type="InterPro" id="IPR000326">
    <property type="entry name" value="PAP2/HPO"/>
</dbReference>
<feature type="region of interest" description="Disordered" evidence="1">
    <location>
        <begin position="172"/>
        <end position="193"/>
    </location>
</feature>
<evidence type="ECO:0000259" key="3">
    <source>
        <dbReference type="SMART" id="SM00014"/>
    </source>
</evidence>
<dbReference type="InterPro" id="IPR036938">
    <property type="entry name" value="PAP2/HPO_sf"/>
</dbReference>
<evidence type="ECO:0000256" key="1">
    <source>
        <dbReference type="SAM" id="MobiDB-lite"/>
    </source>
</evidence>